<gene>
    <name evidence="2" type="ORF">CQ13_39730</name>
</gene>
<sequence length="106" mass="10859">MLDDQAIYQSAELQKSVPIAPITGQARGLQSEHSACGAGADRGQQALEAGTRRTPSGAAKVIVDDDCGFPAERLCAGRKAVLTPAALGIVDQLIGSRLSNVDIGAT</sequence>
<dbReference type="AlphaFoldDB" id="A0A0R3N5X5"/>
<comment type="caution">
    <text evidence="2">The sequence shown here is derived from an EMBL/GenBank/DDBJ whole genome shotgun (WGS) entry which is preliminary data.</text>
</comment>
<organism evidence="2 3">
    <name type="scientific">Bradyrhizobium retamae</name>
    <dbReference type="NCBI Taxonomy" id="1300035"/>
    <lineage>
        <taxon>Bacteria</taxon>
        <taxon>Pseudomonadati</taxon>
        <taxon>Pseudomonadota</taxon>
        <taxon>Alphaproteobacteria</taxon>
        <taxon>Hyphomicrobiales</taxon>
        <taxon>Nitrobacteraceae</taxon>
        <taxon>Bradyrhizobium</taxon>
    </lineage>
</organism>
<protein>
    <submittedName>
        <fullName evidence="2">Uncharacterized protein</fullName>
    </submittedName>
</protein>
<evidence type="ECO:0000313" key="3">
    <source>
        <dbReference type="Proteomes" id="UP000052023"/>
    </source>
</evidence>
<evidence type="ECO:0000313" key="2">
    <source>
        <dbReference type="EMBL" id="KRR27778.1"/>
    </source>
</evidence>
<reference evidence="2 3" key="1">
    <citation type="submission" date="2014-03" db="EMBL/GenBank/DDBJ databases">
        <title>Bradyrhizobium valentinum sp. nov., isolated from effective nodules of Lupinus mariae-josephae, a lupine endemic of basic-lime soils in Eastern Spain.</title>
        <authorList>
            <person name="Duran D."/>
            <person name="Rey L."/>
            <person name="Navarro A."/>
            <person name="Busquets A."/>
            <person name="Imperial J."/>
            <person name="Ruiz-Argueso T."/>
        </authorList>
    </citation>
    <scope>NUCLEOTIDE SEQUENCE [LARGE SCALE GENOMIC DNA]</scope>
    <source>
        <strain evidence="2 3">Ro19</strain>
    </source>
</reference>
<evidence type="ECO:0000256" key="1">
    <source>
        <dbReference type="SAM" id="MobiDB-lite"/>
    </source>
</evidence>
<feature type="region of interest" description="Disordered" evidence="1">
    <location>
        <begin position="30"/>
        <end position="51"/>
    </location>
</feature>
<accession>A0A0R3N5X5</accession>
<dbReference type="Proteomes" id="UP000052023">
    <property type="component" value="Unassembled WGS sequence"/>
</dbReference>
<dbReference type="EMBL" id="LLYA01000111">
    <property type="protein sequence ID" value="KRR27778.1"/>
    <property type="molecule type" value="Genomic_DNA"/>
</dbReference>
<keyword evidence="3" id="KW-1185">Reference proteome</keyword>
<name>A0A0R3N5X5_9BRAD</name>
<proteinExistence type="predicted"/>